<evidence type="ECO:0000313" key="2">
    <source>
        <dbReference type="EMBL" id="MPR37232.1"/>
    </source>
</evidence>
<name>A0A7C9FTR7_9BACT</name>
<keyword evidence="1" id="KW-0472">Membrane</keyword>
<evidence type="ECO:0000256" key="1">
    <source>
        <dbReference type="SAM" id="Phobius"/>
    </source>
</evidence>
<dbReference type="Proteomes" id="UP000479293">
    <property type="component" value="Unassembled WGS sequence"/>
</dbReference>
<organism evidence="2 3">
    <name type="scientific">Salmonirosea aquatica</name>
    <dbReference type="NCBI Taxonomy" id="2654236"/>
    <lineage>
        <taxon>Bacteria</taxon>
        <taxon>Pseudomonadati</taxon>
        <taxon>Bacteroidota</taxon>
        <taxon>Cytophagia</taxon>
        <taxon>Cytophagales</taxon>
        <taxon>Spirosomataceae</taxon>
        <taxon>Salmonirosea</taxon>
    </lineage>
</organism>
<dbReference type="Pfam" id="PF19851">
    <property type="entry name" value="DUF6326"/>
    <property type="match status" value="1"/>
</dbReference>
<feature type="transmembrane region" description="Helical" evidence="1">
    <location>
        <begin position="12"/>
        <end position="32"/>
    </location>
</feature>
<accession>A0A7C9FTR7</accession>
<dbReference type="InterPro" id="IPR046289">
    <property type="entry name" value="DUF6326"/>
</dbReference>
<protein>
    <submittedName>
        <fullName evidence="2">Uncharacterized protein</fullName>
    </submittedName>
</protein>
<proteinExistence type="predicted"/>
<dbReference type="EMBL" id="WHLY01000004">
    <property type="protein sequence ID" value="MPR37232.1"/>
    <property type="molecule type" value="Genomic_DNA"/>
</dbReference>
<comment type="caution">
    <text evidence="2">The sequence shown here is derived from an EMBL/GenBank/DDBJ whole genome shotgun (WGS) entry which is preliminary data.</text>
</comment>
<feature type="transmembrane region" description="Helical" evidence="1">
    <location>
        <begin position="86"/>
        <end position="107"/>
    </location>
</feature>
<keyword evidence="1" id="KW-1133">Transmembrane helix</keyword>
<feature type="transmembrane region" description="Helical" evidence="1">
    <location>
        <begin position="113"/>
        <end position="133"/>
    </location>
</feature>
<sequence>MKPSSYLQNVDINIKIKLSALWASVTFLYLYGDYFELYVPQKAEGLISGHNLLDSPVKLLLAALLLAIPSLMVMLSVLTKPPLNRWLNLIVGTFYTTIMLLIAATSLTPWRAFYVLYALIESTLTATIVWYAWKWPNASRHE</sequence>
<feature type="transmembrane region" description="Helical" evidence="1">
    <location>
        <begin position="59"/>
        <end position="79"/>
    </location>
</feature>
<dbReference type="RefSeq" id="WP_152766559.1">
    <property type="nucleotide sequence ID" value="NZ_WHLY01000004.1"/>
</dbReference>
<keyword evidence="1" id="KW-0812">Transmembrane</keyword>
<keyword evidence="3" id="KW-1185">Reference proteome</keyword>
<evidence type="ECO:0000313" key="3">
    <source>
        <dbReference type="Proteomes" id="UP000479293"/>
    </source>
</evidence>
<gene>
    <name evidence="2" type="ORF">GBK04_28840</name>
</gene>
<reference evidence="2 3" key="1">
    <citation type="submission" date="2019-10" db="EMBL/GenBank/DDBJ databases">
        <title>Draft Genome Sequence of Cytophagaceae sp. SJW1-29.</title>
        <authorList>
            <person name="Choi A."/>
        </authorList>
    </citation>
    <scope>NUCLEOTIDE SEQUENCE [LARGE SCALE GENOMIC DNA]</scope>
    <source>
        <strain evidence="2 3">SJW1-29</strain>
    </source>
</reference>
<dbReference type="AlphaFoldDB" id="A0A7C9FTR7"/>